<dbReference type="EMBL" id="SHBH01000011">
    <property type="protein sequence ID" value="RZO26519.1"/>
    <property type="molecule type" value="Genomic_DNA"/>
</dbReference>
<evidence type="ECO:0000313" key="2">
    <source>
        <dbReference type="Proteomes" id="UP000319384"/>
    </source>
</evidence>
<protein>
    <submittedName>
        <fullName evidence="1">Uncharacterized protein</fullName>
    </submittedName>
</protein>
<reference evidence="1 2" key="1">
    <citation type="submission" date="2019-02" db="EMBL/GenBank/DDBJ databases">
        <title>Prokaryotic population dynamics and viral predation in marine succession experiment using metagenomics: the confinement effect.</title>
        <authorList>
            <person name="Haro-Moreno J.M."/>
            <person name="Rodriguez-Valera F."/>
            <person name="Lopez-Perez M."/>
        </authorList>
    </citation>
    <scope>NUCLEOTIDE SEQUENCE [LARGE SCALE GENOMIC DNA]</scope>
    <source>
        <strain evidence="1">MED-G162</strain>
    </source>
</reference>
<accession>A0A520MZ89</accession>
<comment type="caution">
    <text evidence="1">The sequence shown here is derived from an EMBL/GenBank/DDBJ whole genome shotgun (WGS) entry which is preliminary data.</text>
</comment>
<name>A0A520MZ89_9GAMM</name>
<organism evidence="1 2">
    <name type="scientific">SAR86 cluster bacterium</name>
    <dbReference type="NCBI Taxonomy" id="2030880"/>
    <lineage>
        <taxon>Bacteria</taxon>
        <taxon>Pseudomonadati</taxon>
        <taxon>Pseudomonadota</taxon>
        <taxon>Gammaproteobacteria</taxon>
        <taxon>SAR86 cluster</taxon>
    </lineage>
</organism>
<sequence length="149" mass="16687">MKNLILNSVIFFGFIFSIQISADLKPLSKIIEEHEGQNEFLTSFSSKRCAAIYLEVGRIMQTDNPGLMKLLVDSASELTLLAALMDSRKDLSNITPSDVASADADVKRILKIVKSISNDHYAKTGVYLEAHMDDMKTCRILYPPDQKIF</sequence>
<gene>
    <name evidence="1" type="ORF">EVA95_02045</name>
</gene>
<dbReference type="Proteomes" id="UP000319384">
    <property type="component" value="Unassembled WGS sequence"/>
</dbReference>
<evidence type="ECO:0000313" key="1">
    <source>
        <dbReference type="EMBL" id="RZO26519.1"/>
    </source>
</evidence>
<dbReference type="AlphaFoldDB" id="A0A520MZ89"/>
<proteinExistence type="predicted"/>